<evidence type="ECO:0000256" key="4">
    <source>
        <dbReference type="ARBA" id="ARBA00023015"/>
    </source>
</evidence>
<keyword evidence="5 9" id="KW-0010">Activator</keyword>
<dbReference type="OrthoDB" id="205099at2759"/>
<feature type="region of interest" description="Disordered" evidence="10">
    <location>
        <begin position="1671"/>
        <end position="1691"/>
    </location>
</feature>
<dbReference type="GO" id="GO:0003712">
    <property type="term" value="F:transcription coregulator activity"/>
    <property type="evidence" value="ECO:0007669"/>
    <property type="project" value="UniProtKB-UniRule"/>
</dbReference>
<evidence type="ECO:0000256" key="6">
    <source>
        <dbReference type="ARBA" id="ARBA00023163"/>
    </source>
</evidence>
<keyword evidence="6 9" id="KW-0804">Transcription</keyword>
<dbReference type="GO" id="GO:0070847">
    <property type="term" value="C:core mediator complex"/>
    <property type="evidence" value="ECO:0007669"/>
    <property type="project" value="TreeGrafter"/>
</dbReference>
<evidence type="ECO:0000256" key="7">
    <source>
        <dbReference type="ARBA" id="ARBA00023242"/>
    </source>
</evidence>
<comment type="similarity">
    <text evidence="2 9">Belongs to the Mediator complex subunit 14 family.</text>
</comment>
<dbReference type="EMBL" id="JANBOI010000358">
    <property type="protein sequence ID" value="KAJ1731186.1"/>
    <property type="molecule type" value="Genomic_DNA"/>
</dbReference>
<accession>A0A9W7YCP1</accession>
<dbReference type="PANTHER" id="PTHR12809">
    <property type="entry name" value="MEDIATOR COMPLEX SUBUNIT"/>
    <property type="match status" value="1"/>
</dbReference>
<dbReference type="Pfam" id="PF08638">
    <property type="entry name" value="Med14"/>
    <property type="match status" value="1"/>
</dbReference>
<evidence type="ECO:0000256" key="10">
    <source>
        <dbReference type="SAM" id="MobiDB-lite"/>
    </source>
</evidence>
<dbReference type="PANTHER" id="PTHR12809:SF2">
    <property type="entry name" value="MEDIATOR OF RNA POLYMERASE II TRANSCRIPTION SUBUNIT 14"/>
    <property type="match status" value="1"/>
</dbReference>
<evidence type="ECO:0000256" key="9">
    <source>
        <dbReference type="RuleBase" id="RU365082"/>
    </source>
</evidence>
<comment type="function">
    <text evidence="9">Component of the Mediator complex, a coactivator involved in the regulated transcription of nearly all RNA polymerase II-dependent genes. Mediator functions as a bridge to convey information from gene-specific regulatory proteins to the basal RNA polymerase II transcription machinery. Mediator is recruited to promoters by direct interactions with regulatory proteins and serves as a scaffold for the assembly of a functional preinitiation complex with RNA polymerase II and the general transcription factors.</text>
</comment>
<feature type="region of interest" description="Disordered" evidence="10">
    <location>
        <begin position="963"/>
        <end position="983"/>
    </location>
</feature>
<sequence length="1903" mass="206536">MEPEELPQVDVQMVPLGTAVGRLITYAYTELVTLVDTLPNRAEADRRAEILRYTEHVSDLLTKLLVLVRWAKHAPQIQKCQNVIAYLDSQNRYFEYAVDSIYATYLSMPNVRMRNYDVGNAIDILTTGSYQRLPVAIKRAVPPPKLTRAQIRTTLHAIDGIICSRILRGEAIPSAMRRYKIADGRIAFTVPGEFEATLTLLQYGSEIPWHIVGVKILVAGAAVLPGEQQVTVNTWKIIDRAQYILIEASAAASQEQESPTDGVPPDAGSTPAIRPSPQLAQLYDFLHHQCLTVLLEVVFKQAVVLLRARWENLLHAEMSGDRSALVLRYWTSGKAAAAASQGGSGDRGNSVVVRLCGLPVPRPIHAAASESESTPSALPPSETDGEFQRIEHERRSLIPKRGLSITWTASSGLGAPRTWTRTVSHARELAESADDCDIVLASDGVDTERLLQQVAWRHAHAILDSLHASMTESRLFSSSAVEFLYVSPAGAAKKELGLDEADRRATIPVLRAWYRQDEGAVDLTVDMYTGRLVVRASEVAATGTSLSESMISQFAEQLNRTPWRIAALMVGMRSSLALADLDCLVPRSLGLRLQTAPNQSAPVLPGFVQTGVIQRAEAAGGPPTHASAAAAHLASSAPGLKAGGTGTISPAMPGTPFGFQQQQQQQPSSMPAAASASGFPLRVSQQEADALLREVAGADNPLGRVRFYMIEGTEGAGDQVGPPGTGTAGEWYLMVAMTDRLQFRLVLLTPHTTDRLQFVVSQIVTLQVDRLFSSIARRLFVERRLDRSALGRGDADGCDAHAGGPVASEHEITEKVDAMLSGRTSITLDYLNALASTCRARLALRLLQTQLTRWKIPYSFRLPSFSTSPHGHRAAVSKELSVVGLDRMGLYELDEQVPILYVPIVGLMRASPINWSVANQGVLPDETRRMVSIRIASDELDPSLRADLSSSTRVDQRRQAALAEMEGRAKPSGPHARPGRAPACNPVTAGSMAAAGGSAGHSLIGRHVIPCQVIASIPIALDRLPAPVASAYADAVNLGAHAAADGGYHAKGGDETGGGARSGYSKVVLVYRQVSRALQCLIRDWSEQHLMTHVARYMYVWEQRELRRLLASTTAYYPFNAGPYTGAMASMLGSWRGHQSAELVIQVIGSCFVSVSCRAPFPFASDDTDGSRYPLGYSDSGGNDLSFHLTLADVDPQTNRIVTIASTWPWVFARNSTPGRDTAAGDQGRSRGYSGLRSAGFEVSASLSRWLRTLQAQLNLTGNPLVTLSMIMQLMPIHHIISSLSAAGNIRTLLPSLQFDSRESLIHFRVKHLLAGDDAGGAALREAEGAGGERNAGAAAGPPGEEDHSHVTLHKLSTMPKDVSQAFAAVNDLHIVHMYTAVDTIRLVFNSRYIVDMRLVSTDIFHVSDAVESARTLVRQSYSTGSVAPKPLVTSTAEPIPLFADWLEAMAREMKFDWGMIEEGVSAIFHDVMPPEAISGAQLDARERVRLFQQNMHRLRPGASKAEWFLHRWRKMIERQSSTQSPMLLPLPPAAMMCTRLHLVPVLRSLMRWLVQSVHVRDQLEMAIARTQEIVSGGGESGGNGGSSDLSQLKEPLFGVNEKLVFMSNREADNKQTMIVGFTGARGSVRCEFLMKAGVADSRNEQAPAAEAKQDAAAENNRHGVDMDVDDSQATARSGGPNGGAKAEPENDFESAIRSLMSDSFVIPEGLMRVDLDVRIVTLTHPPSGISEAAATHLVGAFNSQPAGIRQRAGTLVRLLALPPQLLMDVVDISRKLRDKVEVCALAEGVEHLIRLDAVQSQVVFWMRVRGPSGEWTRLALRYALLTGEAHVASVADKDGQDQTAQAAASQWADLAAGVIAALNQQAVFTRDMGKNGKSRWFDIVQRLYEAHQQAQPQPLAWQ</sequence>
<evidence type="ECO:0000313" key="13">
    <source>
        <dbReference type="Proteomes" id="UP001143981"/>
    </source>
</evidence>
<organism evidence="12 13">
    <name type="scientific">Coemansia biformis</name>
    <dbReference type="NCBI Taxonomy" id="1286918"/>
    <lineage>
        <taxon>Eukaryota</taxon>
        <taxon>Fungi</taxon>
        <taxon>Fungi incertae sedis</taxon>
        <taxon>Zoopagomycota</taxon>
        <taxon>Kickxellomycotina</taxon>
        <taxon>Kickxellomycetes</taxon>
        <taxon>Kickxellales</taxon>
        <taxon>Kickxellaceae</taxon>
        <taxon>Coemansia</taxon>
    </lineage>
</organism>
<feature type="region of interest" description="Disordered" evidence="10">
    <location>
        <begin position="252"/>
        <end position="271"/>
    </location>
</feature>
<evidence type="ECO:0000256" key="2">
    <source>
        <dbReference type="ARBA" id="ARBA00007813"/>
    </source>
</evidence>
<evidence type="ECO:0000259" key="11">
    <source>
        <dbReference type="Pfam" id="PF08638"/>
    </source>
</evidence>
<evidence type="ECO:0000256" key="8">
    <source>
        <dbReference type="ARBA" id="ARBA00032007"/>
    </source>
</evidence>
<feature type="region of interest" description="Disordered" evidence="10">
    <location>
        <begin position="1327"/>
        <end position="1349"/>
    </location>
</feature>
<feature type="region of interest" description="Disordered" evidence="10">
    <location>
        <begin position="641"/>
        <end position="678"/>
    </location>
</feature>
<evidence type="ECO:0000256" key="5">
    <source>
        <dbReference type="ARBA" id="ARBA00023159"/>
    </source>
</evidence>
<dbReference type="GO" id="GO:0016592">
    <property type="term" value="C:mediator complex"/>
    <property type="evidence" value="ECO:0007669"/>
    <property type="project" value="UniProtKB-UniRule"/>
</dbReference>
<comment type="caution">
    <text evidence="12">The sequence shown here is derived from an EMBL/GenBank/DDBJ whole genome shotgun (WGS) entry which is preliminary data.</text>
</comment>
<evidence type="ECO:0000256" key="3">
    <source>
        <dbReference type="ARBA" id="ARBA00019619"/>
    </source>
</evidence>
<feature type="compositionally biased region" description="Low complexity" evidence="10">
    <location>
        <begin position="367"/>
        <end position="382"/>
    </location>
</feature>
<dbReference type="Proteomes" id="UP001143981">
    <property type="component" value="Unassembled WGS sequence"/>
</dbReference>
<evidence type="ECO:0000256" key="1">
    <source>
        <dbReference type="ARBA" id="ARBA00004123"/>
    </source>
</evidence>
<feature type="compositionally biased region" description="Low complexity" evidence="10">
    <location>
        <begin position="656"/>
        <end position="678"/>
    </location>
</feature>
<name>A0A9W7YCP1_9FUNG</name>
<feature type="region of interest" description="Disordered" evidence="10">
    <location>
        <begin position="367"/>
        <end position="388"/>
    </location>
</feature>
<keyword evidence="13" id="KW-1185">Reference proteome</keyword>
<comment type="subcellular location">
    <subcellularLocation>
        <location evidence="1 9">Nucleus</location>
    </subcellularLocation>
</comment>
<keyword evidence="7 9" id="KW-0539">Nucleus</keyword>
<evidence type="ECO:0000313" key="12">
    <source>
        <dbReference type="EMBL" id="KAJ1731186.1"/>
    </source>
</evidence>
<dbReference type="InterPro" id="IPR055122">
    <property type="entry name" value="Med14_N"/>
</dbReference>
<dbReference type="GO" id="GO:0006357">
    <property type="term" value="P:regulation of transcription by RNA polymerase II"/>
    <property type="evidence" value="ECO:0007669"/>
    <property type="project" value="InterPro"/>
</dbReference>
<feature type="domain" description="Mediator complex subunit MED14 N-terminal" evidence="11">
    <location>
        <begin position="13"/>
        <end position="200"/>
    </location>
</feature>
<gene>
    <name evidence="12" type="primary">RGR1</name>
    <name evidence="12" type="ORF">LPJ61_002657</name>
</gene>
<comment type="subunit">
    <text evidence="9">Component of the Mediator complex.</text>
</comment>
<keyword evidence="4 9" id="KW-0805">Transcription regulation</keyword>
<reference evidence="12" key="1">
    <citation type="submission" date="2022-07" db="EMBL/GenBank/DDBJ databases">
        <title>Phylogenomic reconstructions and comparative analyses of Kickxellomycotina fungi.</title>
        <authorList>
            <person name="Reynolds N.K."/>
            <person name="Stajich J.E."/>
            <person name="Barry K."/>
            <person name="Grigoriev I.V."/>
            <person name="Crous P."/>
            <person name="Smith M.E."/>
        </authorList>
    </citation>
    <scope>NUCLEOTIDE SEQUENCE</scope>
    <source>
        <strain evidence="12">BCRC 34381</strain>
    </source>
</reference>
<dbReference type="InterPro" id="IPR013947">
    <property type="entry name" value="Mediator_Med14"/>
</dbReference>
<proteinExistence type="inferred from homology"/>
<protein>
    <recommendedName>
        <fullName evidence="3 9">Mediator of RNA polymerase II transcription subunit 14</fullName>
    </recommendedName>
    <alternativeName>
        <fullName evidence="8 9">Mediator complex subunit 14</fullName>
    </alternativeName>
</protein>